<name>A0A166QTY1_PSEFL</name>
<evidence type="ECO:0000313" key="2">
    <source>
        <dbReference type="EMBL" id="KZN20854.1"/>
    </source>
</evidence>
<dbReference type="Proteomes" id="UP000076489">
    <property type="component" value="Unassembled WGS sequence"/>
</dbReference>
<dbReference type="Gene3D" id="1.10.530.10">
    <property type="match status" value="1"/>
</dbReference>
<reference evidence="3" key="1">
    <citation type="submission" date="2016-03" db="EMBL/GenBank/DDBJ databases">
        <authorList>
            <person name="Ray J."/>
            <person name="Price M."/>
            <person name="Deutschbauer A."/>
        </authorList>
    </citation>
    <scope>NUCLEOTIDE SEQUENCE [LARGE SCALE GENOMIC DNA]</scope>
    <source>
        <strain evidence="3">FW300-N1B4</strain>
    </source>
</reference>
<dbReference type="SUPFAM" id="SSF53955">
    <property type="entry name" value="Lysozyme-like"/>
    <property type="match status" value="1"/>
</dbReference>
<gene>
    <name evidence="2" type="ORF">A1D17_03460</name>
</gene>
<reference evidence="2 3" key="2">
    <citation type="journal article" date="2018" name="Nature">
        <title>Mutant phenotypes for thousands of bacterial genes of unknown function.</title>
        <authorList>
            <person name="Price M.N."/>
            <person name="Wetmore K.M."/>
            <person name="Waters R.J."/>
            <person name="Callaghan M."/>
            <person name="Ray J."/>
            <person name="Liu H."/>
            <person name="Kuehl J.V."/>
            <person name="Melnyk R.A."/>
            <person name="Lamson J.S."/>
            <person name="Suh Y."/>
            <person name="Carlson H.K."/>
            <person name="Esquivel Z."/>
            <person name="Sadeeshkumar H."/>
            <person name="Chakraborty R."/>
            <person name="Zane G.M."/>
            <person name="Rubin B.E."/>
            <person name="Wall J.D."/>
            <person name="Visel A."/>
            <person name="Bristow J."/>
            <person name="Blow M.J."/>
            <person name="Arkin A.P."/>
            <person name="Deutschbauer A.M."/>
        </authorList>
    </citation>
    <scope>NUCLEOTIDE SEQUENCE [LARGE SCALE GENOMIC DNA]</scope>
    <source>
        <strain evidence="2 3">FW300-N1B4</strain>
    </source>
</reference>
<protein>
    <recommendedName>
        <fullName evidence="1">Transglycosylase SLT domain-containing protein</fullName>
    </recommendedName>
</protein>
<feature type="domain" description="Transglycosylase SLT" evidence="1">
    <location>
        <begin position="143"/>
        <end position="207"/>
    </location>
</feature>
<accession>A0A166QTY1</accession>
<dbReference type="Pfam" id="PF01464">
    <property type="entry name" value="SLT"/>
    <property type="match status" value="1"/>
</dbReference>
<dbReference type="EMBL" id="LUKJ01000002">
    <property type="protein sequence ID" value="KZN20854.1"/>
    <property type="molecule type" value="Genomic_DNA"/>
</dbReference>
<dbReference type="InterPro" id="IPR023346">
    <property type="entry name" value="Lysozyme-like_dom_sf"/>
</dbReference>
<sequence length="230" mass="26061">MFSLWLMSTATYASPYDPMIDYAAARHGVNRYLLRAITEQESQKNPWTFNADGEGFQFGSKEQAVSALWAVNQSPWMAKVVPSEGDGPMVRRFFTSANAALAFINGYQRSLSQQGKPYLVQRTDAGKEVNKGQARVRMLWMYNTDIGIAQISYRFHARDIKSVQRWFDPAFNLDYAATLLAKHKAKYGDDLTAAGYYHSGTNEYRRAYMKAIIPIYKKELANAGISYSGR</sequence>
<comment type="caution">
    <text evidence="2">The sequence shown here is derived from an EMBL/GenBank/DDBJ whole genome shotgun (WGS) entry which is preliminary data.</text>
</comment>
<proteinExistence type="predicted"/>
<organism evidence="2 3">
    <name type="scientific">Pseudomonas fluorescens</name>
    <dbReference type="NCBI Taxonomy" id="294"/>
    <lineage>
        <taxon>Bacteria</taxon>
        <taxon>Pseudomonadati</taxon>
        <taxon>Pseudomonadota</taxon>
        <taxon>Gammaproteobacteria</taxon>
        <taxon>Pseudomonadales</taxon>
        <taxon>Pseudomonadaceae</taxon>
        <taxon>Pseudomonas</taxon>
    </lineage>
</organism>
<dbReference type="OrthoDB" id="5945995at2"/>
<dbReference type="InterPro" id="IPR008258">
    <property type="entry name" value="Transglycosylase_SLT_dom_1"/>
</dbReference>
<evidence type="ECO:0000259" key="1">
    <source>
        <dbReference type="Pfam" id="PF01464"/>
    </source>
</evidence>
<evidence type="ECO:0000313" key="3">
    <source>
        <dbReference type="Proteomes" id="UP000076489"/>
    </source>
</evidence>
<dbReference type="AlphaFoldDB" id="A0A166QTY1"/>